<evidence type="ECO:0000256" key="1">
    <source>
        <dbReference type="ARBA" id="ARBA00005721"/>
    </source>
</evidence>
<sequence length="142" mass="15963">MIQGRVITLSERDKTNQDSSNGRGKIEISDQVISNVVILTLAKSEGKEITQKSRDYKYYRKQVTIDRPDDNSVSISVKVRIKYGEKIPDVTSQVQQAIKREIESITGLRVVSVNVYVEDVIGTKAKESTGEETENNGEEDKK</sequence>
<comment type="similarity">
    <text evidence="1">Belongs to the asp23 family.</text>
</comment>
<evidence type="ECO:0000313" key="3">
    <source>
        <dbReference type="EMBL" id="HGE74890.1"/>
    </source>
</evidence>
<proteinExistence type="inferred from homology"/>
<dbReference type="Pfam" id="PF03780">
    <property type="entry name" value="Asp23"/>
    <property type="match status" value="1"/>
</dbReference>
<dbReference type="InterPro" id="IPR005531">
    <property type="entry name" value="Asp23"/>
</dbReference>
<accession>A0A7V3RDZ9</accession>
<dbReference type="EMBL" id="DTPE01000086">
    <property type="protein sequence ID" value="HGE74890.1"/>
    <property type="molecule type" value="Genomic_DNA"/>
</dbReference>
<name>A0A7V3RDZ9_9BACT</name>
<comment type="caution">
    <text evidence="3">The sequence shown here is derived from an EMBL/GenBank/DDBJ whole genome shotgun (WGS) entry which is preliminary data.</text>
</comment>
<gene>
    <name evidence="3" type="ORF">ENX73_02045</name>
</gene>
<dbReference type="AlphaFoldDB" id="A0A7V3RDZ9"/>
<protein>
    <submittedName>
        <fullName evidence="3">Asp23/Gls24 family envelope stress response protein</fullName>
    </submittedName>
</protein>
<reference evidence="3" key="1">
    <citation type="journal article" date="2020" name="mSystems">
        <title>Genome- and Community-Level Interaction Insights into Carbon Utilization and Element Cycling Functions of Hydrothermarchaeota in Hydrothermal Sediment.</title>
        <authorList>
            <person name="Zhou Z."/>
            <person name="Liu Y."/>
            <person name="Xu W."/>
            <person name="Pan J."/>
            <person name="Luo Z.H."/>
            <person name="Li M."/>
        </authorList>
    </citation>
    <scope>NUCLEOTIDE SEQUENCE [LARGE SCALE GENOMIC DNA]</scope>
    <source>
        <strain evidence="3">SpSt-966</strain>
    </source>
</reference>
<organism evidence="3">
    <name type="scientific">Mesoaciditoga lauensis</name>
    <dbReference type="NCBI Taxonomy" id="1495039"/>
    <lineage>
        <taxon>Bacteria</taxon>
        <taxon>Thermotogati</taxon>
        <taxon>Thermotogota</taxon>
        <taxon>Thermotogae</taxon>
        <taxon>Mesoaciditogales</taxon>
        <taxon>Mesoaciditogaceae</taxon>
        <taxon>Mesoaciditoga</taxon>
    </lineage>
</organism>
<dbReference type="PANTHER" id="PTHR34297">
    <property type="entry name" value="HYPOTHETICAL CYTOSOLIC PROTEIN-RELATED"/>
    <property type="match status" value="1"/>
</dbReference>
<evidence type="ECO:0000256" key="2">
    <source>
        <dbReference type="SAM" id="MobiDB-lite"/>
    </source>
</evidence>
<feature type="region of interest" description="Disordered" evidence="2">
    <location>
        <begin position="1"/>
        <end position="23"/>
    </location>
</feature>